<dbReference type="GO" id="GO:0016604">
    <property type="term" value="C:nuclear body"/>
    <property type="evidence" value="ECO:0007669"/>
    <property type="project" value="TreeGrafter"/>
</dbReference>
<keyword evidence="4" id="KW-1185">Reference proteome</keyword>
<protein>
    <submittedName>
        <fullName evidence="3">Sm domain-containing protein</fullName>
    </submittedName>
</protein>
<dbReference type="GO" id="GO:0071208">
    <property type="term" value="F:histone pre-mRNA DCP binding"/>
    <property type="evidence" value="ECO:0007669"/>
    <property type="project" value="TreeGrafter"/>
</dbReference>
<evidence type="ECO:0000259" key="1">
    <source>
        <dbReference type="Pfam" id="PF01423"/>
    </source>
</evidence>
<proteinExistence type="predicted"/>
<evidence type="ECO:0000313" key="2">
    <source>
        <dbReference type="EMBL" id="KFB40834.1"/>
    </source>
</evidence>
<dbReference type="GO" id="GO:0071254">
    <property type="term" value="C:cytoplasmic U snRNP body"/>
    <property type="evidence" value="ECO:0007669"/>
    <property type="project" value="TreeGrafter"/>
</dbReference>
<dbReference type="EMBL" id="ATLV01015877">
    <property type="status" value="NOT_ANNOTATED_CDS"/>
    <property type="molecule type" value="Genomic_DNA"/>
</dbReference>
<dbReference type="EMBL" id="KE525039">
    <property type="protein sequence ID" value="KFB40834.1"/>
    <property type="molecule type" value="Genomic_DNA"/>
</dbReference>
<dbReference type="Gene3D" id="2.30.30.100">
    <property type="match status" value="1"/>
</dbReference>
<dbReference type="STRING" id="74873.A0A084VS90"/>
<organism evidence="2">
    <name type="scientific">Anopheles sinensis</name>
    <name type="common">Mosquito</name>
    <dbReference type="NCBI Taxonomy" id="74873"/>
    <lineage>
        <taxon>Eukaryota</taxon>
        <taxon>Metazoa</taxon>
        <taxon>Ecdysozoa</taxon>
        <taxon>Arthropoda</taxon>
        <taxon>Hexapoda</taxon>
        <taxon>Insecta</taxon>
        <taxon>Pterygota</taxon>
        <taxon>Neoptera</taxon>
        <taxon>Endopterygota</taxon>
        <taxon>Diptera</taxon>
        <taxon>Nematocera</taxon>
        <taxon>Culicoidea</taxon>
        <taxon>Culicidae</taxon>
        <taxon>Anophelinae</taxon>
        <taxon>Anopheles</taxon>
    </lineage>
</organism>
<dbReference type="GO" id="GO:0071209">
    <property type="term" value="F:U7 snRNA binding"/>
    <property type="evidence" value="ECO:0007669"/>
    <property type="project" value="TreeGrafter"/>
</dbReference>
<dbReference type="InterPro" id="IPR052840">
    <property type="entry name" value="U7_snRNA_Sm-like"/>
</dbReference>
<dbReference type="InterPro" id="IPR001163">
    <property type="entry name" value="Sm_dom_euk/arc"/>
</dbReference>
<dbReference type="OrthoDB" id="10256176at2759"/>
<accession>A0A084VS90</accession>
<dbReference type="GO" id="GO:0006398">
    <property type="term" value="P:mRNA 3'-end processing by stem-loop binding and cleavage"/>
    <property type="evidence" value="ECO:0007669"/>
    <property type="project" value="TreeGrafter"/>
</dbReference>
<dbReference type="PANTHER" id="PTHR21196:SF1">
    <property type="entry name" value="U7 SNRNA-ASSOCIATED SM-LIKE PROTEIN LSM10"/>
    <property type="match status" value="1"/>
</dbReference>
<dbReference type="PANTHER" id="PTHR21196">
    <property type="entry name" value="U7 SNRNA-ASSOCIATED SM-LIKE PROTEIN LSM10"/>
    <property type="match status" value="1"/>
</dbReference>
<dbReference type="SUPFAM" id="SSF50182">
    <property type="entry name" value="Sm-like ribonucleoproteins"/>
    <property type="match status" value="1"/>
</dbReference>
<name>A0A084VS90_ANOSI</name>
<dbReference type="EnsemblMetazoa" id="ASIC008354-RA">
    <property type="protein sequence ID" value="ASIC008354-PA"/>
    <property type="gene ID" value="ASIC008354"/>
</dbReference>
<dbReference type="Proteomes" id="UP000030765">
    <property type="component" value="Unassembled WGS sequence"/>
</dbReference>
<sequence>MHRKCDRKERFFSLNHLTGLVQCLINQNVLIDLQNETSVAGTITDVDGYMNISMKTVVYIDQLGQQFPMDNFMILPKYIRYVHIPKEISVKPAFEEHIKRMTQSSVNKVPKKVSLKTKRAQENQLRTLAENQML</sequence>
<dbReference type="Pfam" id="PF01423">
    <property type="entry name" value="LSM"/>
    <property type="match status" value="1"/>
</dbReference>
<dbReference type="CDD" id="cd01733">
    <property type="entry name" value="LSm10"/>
    <property type="match status" value="1"/>
</dbReference>
<reference evidence="2 4" key="1">
    <citation type="journal article" date="2014" name="BMC Genomics">
        <title>Genome sequence of Anopheles sinensis provides insight into genetics basis of mosquito competence for malaria parasites.</title>
        <authorList>
            <person name="Zhou D."/>
            <person name="Zhang D."/>
            <person name="Ding G."/>
            <person name="Shi L."/>
            <person name="Hou Q."/>
            <person name="Ye Y."/>
            <person name="Xu Y."/>
            <person name="Zhou H."/>
            <person name="Xiong C."/>
            <person name="Li S."/>
            <person name="Yu J."/>
            <person name="Hong S."/>
            <person name="Yu X."/>
            <person name="Zou P."/>
            <person name="Chen C."/>
            <person name="Chang X."/>
            <person name="Wang W."/>
            <person name="Lv Y."/>
            <person name="Sun Y."/>
            <person name="Ma L."/>
            <person name="Shen B."/>
            <person name="Zhu C."/>
        </authorList>
    </citation>
    <scope>NUCLEOTIDE SEQUENCE [LARGE SCALE GENOMIC DNA]</scope>
</reference>
<dbReference type="AlphaFoldDB" id="A0A084VS90"/>
<dbReference type="VEuPathDB" id="VectorBase:ASIC008354"/>
<dbReference type="OMA" id="IADGHMT"/>
<gene>
    <name evidence="2" type="ORF">ZHAS_00008354</name>
</gene>
<reference evidence="3" key="2">
    <citation type="submission" date="2020-05" db="UniProtKB">
        <authorList>
            <consortium name="EnsemblMetazoa"/>
        </authorList>
    </citation>
    <scope>IDENTIFICATION</scope>
</reference>
<evidence type="ECO:0000313" key="3">
    <source>
        <dbReference type="EnsemblMetazoa" id="ASIC008354-PA"/>
    </source>
</evidence>
<dbReference type="InterPro" id="IPR010920">
    <property type="entry name" value="LSM_dom_sf"/>
</dbReference>
<feature type="domain" description="Sm" evidence="1">
    <location>
        <begin position="24"/>
        <end position="83"/>
    </location>
</feature>
<evidence type="ECO:0000313" key="4">
    <source>
        <dbReference type="Proteomes" id="UP000030765"/>
    </source>
</evidence>